<dbReference type="EMBL" id="BKCG01000009">
    <property type="protein sequence ID" value="GER60650.1"/>
    <property type="molecule type" value="Genomic_DNA"/>
</dbReference>
<name>A0A5J4J436_9FLAO</name>
<keyword evidence="3" id="KW-1185">Reference proteome</keyword>
<proteinExistence type="predicted"/>
<evidence type="ECO:0000313" key="2">
    <source>
        <dbReference type="EMBL" id="GER60650.1"/>
    </source>
</evidence>
<comment type="caution">
    <text evidence="2">The sequence shown here is derived from an EMBL/GenBank/DDBJ whole genome shotgun (WGS) entry which is preliminary data.</text>
</comment>
<dbReference type="InterPro" id="IPR021255">
    <property type="entry name" value="DUF2807"/>
</dbReference>
<reference evidence="2 3" key="1">
    <citation type="submission" date="2019-08" db="EMBL/GenBank/DDBJ databases">
        <title>Draft genome sequence of Ulvibacter marinus type strain NBRC 109484.</title>
        <authorList>
            <person name="Kawano K."/>
            <person name="Ushijima N."/>
            <person name="Kihara M."/>
            <person name="Itoh H."/>
        </authorList>
    </citation>
    <scope>NUCLEOTIDE SEQUENCE [LARGE SCALE GENOMIC DNA]</scope>
    <source>
        <strain evidence="2 3">NBRC 109484</strain>
    </source>
</reference>
<accession>A0A5J4J436</accession>
<dbReference type="Gene3D" id="2.160.20.120">
    <property type="match status" value="1"/>
</dbReference>
<dbReference type="AlphaFoldDB" id="A0A5J4J436"/>
<gene>
    <name evidence="2" type="ORF">ULMA_27580</name>
</gene>
<dbReference type="RefSeq" id="WP_151675082.1">
    <property type="nucleotide sequence ID" value="NZ_BKCG01000009.1"/>
</dbReference>
<dbReference type="Pfam" id="PF10988">
    <property type="entry name" value="DUF2807"/>
    <property type="match status" value="1"/>
</dbReference>
<dbReference type="PROSITE" id="PS51257">
    <property type="entry name" value="PROKAR_LIPOPROTEIN"/>
    <property type="match status" value="1"/>
</dbReference>
<evidence type="ECO:0000259" key="1">
    <source>
        <dbReference type="Pfam" id="PF10988"/>
    </source>
</evidence>
<dbReference type="OrthoDB" id="1466971at2"/>
<protein>
    <recommendedName>
        <fullName evidence="1">Putative auto-transporter adhesin head GIN domain-containing protein</fullName>
    </recommendedName>
</protein>
<organism evidence="2 3">
    <name type="scientific">Patiriisocius marinus</name>
    <dbReference type="NCBI Taxonomy" id="1397112"/>
    <lineage>
        <taxon>Bacteria</taxon>
        <taxon>Pseudomonadati</taxon>
        <taxon>Bacteroidota</taxon>
        <taxon>Flavobacteriia</taxon>
        <taxon>Flavobacteriales</taxon>
        <taxon>Flavobacteriaceae</taxon>
        <taxon>Patiriisocius</taxon>
    </lineage>
</organism>
<dbReference type="Proteomes" id="UP000326509">
    <property type="component" value="Unassembled WGS sequence"/>
</dbReference>
<sequence length="255" mass="27791">MDKLLKFPKYFLLLAVLFVGCNSENVGDCFQAKGSIMQSIFTVPSFDQIQIEGNVSLFIEQGATQEVSIETGENLLPDVFVEVVDGTLIIRDTNSCNFVREYGSTIARITTPNITRIQNASSYDVVGVGELSFNSLLLVSNTSGGLADPRKGGDFYLDINTTELRVSANGQSAFYLSGNVQTANINFADENPRFEGATLRVDDLTIFQRSANKMIVFPVNSISGRIVGTGDVIAKNTPPIVEVEESFTGQLIFED</sequence>
<evidence type="ECO:0000313" key="3">
    <source>
        <dbReference type="Proteomes" id="UP000326509"/>
    </source>
</evidence>
<feature type="domain" description="Putative auto-transporter adhesin head GIN" evidence="1">
    <location>
        <begin position="46"/>
        <end position="238"/>
    </location>
</feature>